<evidence type="ECO:0000313" key="2">
    <source>
        <dbReference type="EMBL" id="EPS64444.1"/>
    </source>
</evidence>
<comment type="similarity">
    <text evidence="1">Belongs to the plant acyltransferase family.</text>
</comment>
<evidence type="ECO:0000313" key="3">
    <source>
        <dbReference type="Proteomes" id="UP000015453"/>
    </source>
</evidence>
<dbReference type="Gene3D" id="3.30.559.10">
    <property type="entry name" value="Chloramphenicol acetyltransferase-like domain"/>
    <property type="match status" value="2"/>
</dbReference>
<dbReference type="AlphaFoldDB" id="S8CBX1"/>
<dbReference type="PANTHER" id="PTHR31642:SF115">
    <property type="entry name" value="PROTEIN ECERIFERUM 26-LIKE"/>
    <property type="match status" value="1"/>
</dbReference>
<dbReference type="GO" id="GO:0016747">
    <property type="term" value="F:acyltransferase activity, transferring groups other than amino-acyl groups"/>
    <property type="evidence" value="ECO:0007669"/>
    <property type="project" value="TreeGrafter"/>
</dbReference>
<organism evidence="2 3">
    <name type="scientific">Genlisea aurea</name>
    <dbReference type="NCBI Taxonomy" id="192259"/>
    <lineage>
        <taxon>Eukaryota</taxon>
        <taxon>Viridiplantae</taxon>
        <taxon>Streptophyta</taxon>
        <taxon>Embryophyta</taxon>
        <taxon>Tracheophyta</taxon>
        <taxon>Spermatophyta</taxon>
        <taxon>Magnoliopsida</taxon>
        <taxon>eudicotyledons</taxon>
        <taxon>Gunneridae</taxon>
        <taxon>Pentapetalae</taxon>
        <taxon>asterids</taxon>
        <taxon>lamiids</taxon>
        <taxon>Lamiales</taxon>
        <taxon>Lentibulariaceae</taxon>
        <taxon>Genlisea</taxon>
    </lineage>
</organism>
<dbReference type="Pfam" id="PF02458">
    <property type="entry name" value="Transferase"/>
    <property type="match status" value="1"/>
</dbReference>
<dbReference type="InterPro" id="IPR023213">
    <property type="entry name" value="CAT-like_dom_sf"/>
</dbReference>
<dbReference type="Proteomes" id="UP000015453">
    <property type="component" value="Unassembled WGS sequence"/>
</dbReference>
<gene>
    <name evidence="2" type="ORF">M569_10336</name>
</gene>
<feature type="non-terminal residue" evidence="2">
    <location>
        <position position="1"/>
    </location>
</feature>
<evidence type="ECO:0008006" key="4">
    <source>
        <dbReference type="Google" id="ProtNLM"/>
    </source>
</evidence>
<name>S8CBX1_9LAMI</name>
<evidence type="ECO:0000256" key="1">
    <source>
        <dbReference type="ARBA" id="ARBA00009861"/>
    </source>
</evidence>
<dbReference type="PANTHER" id="PTHR31642">
    <property type="entry name" value="TRICHOTHECENE 3-O-ACETYLTRANSFERASE"/>
    <property type="match status" value="1"/>
</dbReference>
<comment type="caution">
    <text evidence="2">The sequence shown here is derived from an EMBL/GenBank/DDBJ whole genome shotgun (WGS) entry which is preliminary data.</text>
</comment>
<keyword evidence="3" id="KW-1185">Reference proteome</keyword>
<reference evidence="2 3" key="1">
    <citation type="journal article" date="2013" name="BMC Genomics">
        <title>The miniature genome of a carnivorous plant Genlisea aurea contains a low number of genes and short non-coding sequences.</title>
        <authorList>
            <person name="Leushkin E.V."/>
            <person name="Sutormin R.A."/>
            <person name="Nabieva E.R."/>
            <person name="Penin A.A."/>
            <person name="Kondrashov A.S."/>
            <person name="Logacheva M.D."/>
        </authorList>
    </citation>
    <scope>NUCLEOTIDE SEQUENCE [LARGE SCALE GENOMIC DNA]</scope>
</reference>
<protein>
    <recommendedName>
        <fullName evidence="4">Protein ECERIFERUM 26-like</fullName>
    </recommendedName>
</protein>
<accession>S8CBX1</accession>
<proteinExistence type="inferred from homology"/>
<dbReference type="OrthoDB" id="1862401at2759"/>
<dbReference type="EMBL" id="AUSU01004819">
    <property type="protein sequence ID" value="EPS64444.1"/>
    <property type="molecule type" value="Genomic_DNA"/>
</dbReference>
<sequence>LHGAKLSSVGPGNVSGFNAAVEPAGIDLAMKLHYLRGVYYFERKAFDGATVQEVKDPMFEWLNRYPVQCGRFRREEASERPYIKCNDCGVRFIEAAAGETLDEWLELNDDDGLMLREKLLFSGQIIGPELTFSPLVYIQLTKFRCGGVAVGLSWAHILGDLFSAIKFMNDWARTASGLRIDQPIFKAQDSANSKLTIEPKKKAFEDPLSIKRVDPVGDNWIYSPSCAMQAVSFEIASAQLSLLRAKLQVKSTFEPISAVIWKCIARIRGRETEPRVVTVFKKSDRDEVGDGSILKNTQRVIVAKSEFSVADSNFRDLVYLLLENYVEERFEIEEAMERSDGLDDFVVYGANLSFVNLEDARLYGFVYNRQIPVRVSYRLDGVGENGAILILPVSGGGDGRSVVAILPENEAVKLKAELKKEGLV</sequence>
<dbReference type="InterPro" id="IPR050317">
    <property type="entry name" value="Plant_Fungal_Acyltransferase"/>
</dbReference>